<feature type="signal peptide" evidence="8">
    <location>
        <begin position="1"/>
        <end position="34"/>
    </location>
</feature>
<evidence type="ECO:0000256" key="4">
    <source>
        <dbReference type="ARBA" id="ARBA00022729"/>
    </source>
</evidence>
<keyword evidence="4 8" id="KW-0732">Signal</keyword>
<keyword evidence="6 8" id="KW-0472">Membrane</keyword>
<dbReference type="Gene3D" id="2.40.160.50">
    <property type="entry name" value="membrane protein fhac: a member of the omp85/tpsb transporter family"/>
    <property type="match status" value="1"/>
</dbReference>
<evidence type="ECO:0000256" key="5">
    <source>
        <dbReference type="ARBA" id="ARBA00022737"/>
    </source>
</evidence>
<evidence type="ECO:0000259" key="10">
    <source>
        <dbReference type="PROSITE" id="PS51779"/>
    </source>
</evidence>
<gene>
    <name evidence="8 11" type="primary">bamA</name>
    <name evidence="11" type="ORF">ACG00X_01085</name>
</gene>
<dbReference type="PROSITE" id="PS51779">
    <property type="entry name" value="POTRA"/>
    <property type="match status" value="4"/>
</dbReference>
<feature type="domain" description="POTRA" evidence="10">
    <location>
        <begin position="189"/>
        <end position="277"/>
    </location>
</feature>
<dbReference type="Pfam" id="PF01103">
    <property type="entry name" value="Omp85"/>
    <property type="match status" value="1"/>
</dbReference>
<comment type="subcellular location">
    <subcellularLocation>
        <location evidence="8">Cell outer membrane</location>
    </subcellularLocation>
    <subcellularLocation>
        <location evidence="1">Membrane</location>
    </subcellularLocation>
</comment>
<dbReference type="PIRSF" id="PIRSF006076">
    <property type="entry name" value="OM_assembly_OMP85"/>
    <property type="match status" value="1"/>
</dbReference>
<dbReference type="InterPro" id="IPR000184">
    <property type="entry name" value="Bac_surfAg_D15"/>
</dbReference>
<keyword evidence="3 8" id="KW-0812">Transmembrane</keyword>
<comment type="caution">
    <text evidence="11">The sequence shown here is derived from an EMBL/GenBank/DDBJ whole genome shotgun (WGS) entry which is preliminary data.</text>
</comment>
<feature type="chain" id="PRO_5044933147" description="Outer membrane protein assembly factor BamA" evidence="8">
    <location>
        <begin position="35"/>
        <end position="785"/>
    </location>
</feature>
<feature type="domain" description="POTRA" evidence="10">
    <location>
        <begin position="106"/>
        <end position="186"/>
    </location>
</feature>
<keyword evidence="2 8" id="KW-1134">Transmembrane beta strand</keyword>
<accession>A0ABW7G0H7</accession>
<keyword evidence="5 8" id="KW-0677">Repeat</keyword>
<evidence type="ECO:0000313" key="11">
    <source>
        <dbReference type="EMBL" id="MFG6455415.1"/>
    </source>
</evidence>
<dbReference type="PANTHER" id="PTHR12815">
    <property type="entry name" value="SORTING AND ASSEMBLY MACHINERY SAMM50 PROTEIN FAMILY MEMBER"/>
    <property type="match status" value="1"/>
</dbReference>
<dbReference type="Gene3D" id="3.10.20.310">
    <property type="entry name" value="membrane protein fhac"/>
    <property type="match status" value="5"/>
</dbReference>
<comment type="similarity">
    <text evidence="8">Belongs to the BamA family.</text>
</comment>
<dbReference type="HAMAP" id="MF_01430">
    <property type="entry name" value="OM_assembly_BamA"/>
    <property type="match status" value="1"/>
</dbReference>
<reference evidence="11 12" key="1">
    <citation type="submission" date="2024-09" db="EMBL/GenBank/DDBJ databases">
        <title>Novel species of the genus Pelomonas and Roseateles isolated from streams.</title>
        <authorList>
            <person name="Lu H."/>
        </authorList>
    </citation>
    <scope>NUCLEOTIDE SEQUENCE [LARGE SCALE GENOMIC DNA]</scope>
    <source>
        <strain evidence="11 12">BYS96W</strain>
    </source>
</reference>
<dbReference type="Proteomes" id="UP001606305">
    <property type="component" value="Unassembled WGS sequence"/>
</dbReference>
<dbReference type="InterPro" id="IPR034746">
    <property type="entry name" value="POTRA"/>
</dbReference>
<comment type="function">
    <text evidence="8">Part of the outer membrane protein assembly complex, which is involved in assembly and insertion of beta-barrel proteins into the outer membrane.</text>
</comment>
<feature type="domain" description="POTRA" evidence="10">
    <location>
        <begin position="361"/>
        <end position="437"/>
    </location>
</feature>
<dbReference type="Pfam" id="PF07244">
    <property type="entry name" value="POTRA"/>
    <property type="match status" value="5"/>
</dbReference>
<feature type="domain" description="POTRA" evidence="10">
    <location>
        <begin position="38"/>
        <end position="105"/>
    </location>
</feature>
<name>A0ABW7G0H7_9BURK</name>
<dbReference type="PANTHER" id="PTHR12815:SF23">
    <property type="entry name" value="OUTER MEMBRANE PROTEIN ASSEMBLY FACTOR BAMA"/>
    <property type="match status" value="1"/>
</dbReference>
<evidence type="ECO:0000256" key="3">
    <source>
        <dbReference type="ARBA" id="ARBA00022692"/>
    </source>
</evidence>
<keyword evidence="7 8" id="KW-0998">Cell outer membrane</keyword>
<proteinExistence type="inferred from homology"/>
<dbReference type="NCBIfam" id="TIGR03303">
    <property type="entry name" value="OM_YaeT"/>
    <property type="match status" value="1"/>
</dbReference>
<sequence precursor="true">MSFSFSSGAPRRPFRLGLLALAVTGMFQSGMAWAVDPFVLKDIRVEGLQRTDPGTVFASLPFRIGDTYNDEKGAAALRALFATGLFKDVRISIEGDAVVVIIDERPIIANVNFVGLKEFDTEALSKSLKDVGIGEGKPFDKALADRAEQELKRQYLTRSLYGAEVTTTITPIERNRVNVSFNVTEGEPAKIAEIRILGSKVFSESTLLGLLEQTTSGWLTWYTKTDRYSRAKLNADLETIRSYYLNRGYLEFAVTSTQVTISPDKQSISIAVTVSEGQPYTVTGVKLEGDFLGREEDFKHLVFTKPGQAYNGEAVAQTTRAFSDLYGTYGYAFARVDSKPEIDRATGQVVVTFVGEPQRRVYVRKVIISGNSRTRDEVIRREFRQFEAAWYDGQKIKASRDRVERLGYFKDKEVNIDTQEVPGAQDQVDVILTVAERPTGAITVGAGYSSQQKLSFTGSIRQDNVFGSGNYLGIDVSTASTGRQLQISTVDPYFTVDGVSRAIDLFYRTTKPINTLGEEYRYITKGGSIRFGVPFSELDTVFFGVGYEQTDITTSKGLPQAYFLFTHQYGQRSNSIPLTIGWQRDSRDSVVTPMKGRYQRLNIEASAIGDVQYARLNAQYQEYFEVTNKITLGINSELGWGEGLGGKPYPIFKNFYAGGLGSVRVFEAGSLGPVDPTGSYSGGNRRFNANAELYLPVPGSGNDKSFRIFGFLDMGGVWGPETKLNWKTLSEDTAHDGRYMMRMSGGIGLSWLSPMGPLRLSYGKPIRKSSKDRIEKFQFQIGTAF</sequence>
<dbReference type="InterPro" id="IPR039910">
    <property type="entry name" value="D15-like"/>
</dbReference>
<protein>
    <recommendedName>
        <fullName evidence="8 9">Outer membrane protein assembly factor BamA</fullName>
    </recommendedName>
</protein>
<comment type="subunit">
    <text evidence="8">Part of the Bam complex.</text>
</comment>
<dbReference type="EMBL" id="JBIGIA010000001">
    <property type="protein sequence ID" value="MFG6455415.1"/>
    <property type="molecule type" value="Genomic_DNA"/>
</dbReference>
<evidence type="ECO:0000313" key="12">
    <source>
        <dbReference type="Proteomes" id="UP001606305"/>
    </source>
</evidence>
<keyword evidence="12" id="KW-1185">Reference proteome</keyword>
<dbReference type="InterPro" id="IPR023707">
    <property type="entry name" value="OM_assembly_BamA"/>
</dbReference>
<evidence type="ECO:0000256" key="7">
    <source>
        <dbReference type="ARBA" id="ARBA00023237"/>
    </source>
</evidence>
<dbReference type="RefSeq" id="WP_394486064.1">
    <property type="nucleotide sequence ID" value="NZ_JBIGIA010000001.1"/>
</dbReference>
<evidence type="ECO:0000256" key="9">
    <source>
        <dbReference type="NCBIfam" id="TIGR03303"/>
    </source>
</evidence>
<evidence type="ECO:0000256" key="8">
    <source>
        <dbReference type="HAMAP-Rule" id="MF_01430"/>
    </source>
</evidence>
<organism evidence="11 12">
    <name type="scientific">Pelomonas nitida</name>
    <dbReference type="NCBI Taxonomy" id="3299027"/>
    <lineage>
        <taxon>Bacteria</taxon>
        <taxon>Pseudomonadati</taxon>
        <taxon>Pseudomonadota</taxon>
        <taxon>Betaproteobacteria</taxon>
        <taxon>Burkholderiales</taxon>
        <taxon>Sphaerotilaceae</taxon>
        <taxon>Roseateles</taxon>
    </lineage>
</organism>
<evidence type="ECO:0000256" key="6">
    <source>
        <dbReference type="ARBA" id="ARBA00023136"/>
    </source>
</evidence>
<evidence type="ECO:0000256" key="1">
    <source>
        <dbReference type="ARBA" id="ARBA00004370"/>
    </source>
</evidence>
<dbReference type="InterPro" id="IPR010827">
    <property type="entry name" value="BamA/TamA_POTRA"/>
</dbReference>
<evidence type="ECO:0000256" key="2">
    <source>
        <dbReference type="ARBA" id="ARBA00022452"/>
    </source>
</evidence>